<evidence type="ECO:0000313" key="2">
    <source>
        <dbReference type="EMBL" id="UPW41336.1"/>
    </source>
</evidence>
<name>A0A976R5D9_9VIRU</name>
<proteinExistence type="predicted"/>
<organism evidence="2">
    <name type="scientific">Sigmofec virus UA08Rod_4043</name>
    <dbReference type="NCBI Taxonomy" id="2929393"/>
    <lineage>
        <taxon>Viruses</taxon>
        <taxon>Monodnaviria</taxon>
        <taxon>Sangervirae</taxon>
        <taxon>Phixviricota</taxon>
        <taxon>Malgrandaviricetes</taxon>
        <taxon>Petitvirales</taxon>
        <taxon>Microviridae</taxon>
    </lineage>
</organism>
<accession>A0A976R5D9</accession>
<protein>
    <submittedName>
        <fullName evidence="2">Uncharacterized protein</fullName>
    </submittedName>
</protein>
<dbReference type="EMBL" id="OM869578">
    <property type="protein sequence ID" value="UPW41336.1"/>
    <property type="molecule type" value="Genomic_DNA"/>
</dbReference>
<evidence type="ECO:0000256" key="1">
    <source>
        <dbReference type="SAM" id="MobiDB-lite"/>
    </source>
</evidence>
<sequence>MIGKFNGVNNLRTDQPYEPVRTASKLVIIDQLGNPTVKIDDTSEIDLGKAEDYQISALLRNGIDPSSPIDISGVNRIDSFNHDVTSLLEGIPENSEVKETLSNQPSNNPE</sequence>
<feature type="region of interest" description="Disordered" evidence="1">
    <location>
        <begin position="91"/>
        <end position="110"/>
    </location>
</feature>
<feature type="compositionally biased region" description="Polar residues" evidence="1">
    <location>
        <begin position="100"/>
        <end position="110"/>
    </location>
</feature>
<reference evidence="2" key="1">
    <citation type="submission" date="2022-02" db="EMBL/GenBank/DDBJ databases">
        <title>Towards deciphering the DNA virus diversity associated with rodent species in the families Cricetidae and Heteromyidae.</title>
        <authorList>
            <person name="Lund M."/>
            <person name="Larsen B.B."/>
            <person name="Gryseels S."/>
            <person name="Kraberger S."/>
            <person name="Rowsey D.M."/>
            <person name="Steger L."/>
            <person name="Yule K.M."/>
            <person name="Upham N.S."/>
            <person name="Worobey M."/>
            <person name="Van Doorslaer K."/>
            <person name="Varsani A."/>
        </authorList>
    </citation>
    <scope>NUCLEOTIDE SEQUENCE</scope>
    <source>
        <strain evidence="2">UA08Rod_4043</strain>
    </source>
</reference>